<organism evidence="1 2">
    <name type="scientific">Flavobacterium aurantiibacter</name>
    <dbReference type="NCBI Taxonomy" id="2023067"/>
    <lineage>
        <taxon>Bacteria</taxon>
        <taxon>Pseudomonadati</taxon>
        <taxon>Bacteroidota</taxon>
        <taxon>Flavobacteriia</taxon>
        <taxon>Flavobacteriales</taxon>
        <taxon>Flavobacteriaceae</taxon>
        <taxon>Flavobacterium</taxon>
    </lineage>
</organism>
<dbReference type="AlphaFoldDB" id="A0A255ZDR3"/>
<proteinExistence type="predicted"/>
<evidence type="ECO:0000313" key="1">
    <source>
        <dbReference type="EMBL" id="OYQ39599.1"/>
    </source>
</evidence>
<dbReference type="RefSeq" id="WP_094487375.1">
    <property type="nucleotide sequence ID" value="NZ_NOXX01000224.1"/>
</dbReference>
<protein>
    <submittedName>
        <fullName evidence="1">Ribonuclease Z</fullName>
    </submittedName>
</protein>
<name>A0A255ZDR3_9FLAO</name>
<gene>
    <name evidence="1" type="ORF">CHX27_13960</name>
</gene>
<evidence type="ECO:0000313" key="2">
    <source>
        <dbReference type="Proteomes" id="UP000216035"/>
    </source>
</evidence>
<comment type="caution">
    <text evidence="1">The sequence shown here is derived from an EMBL/GenBank/DDBJ whole genome shotgun (WGS) entry which is preliminary data.</text>
</comment>
<reference evidence="1 2" key="1">
    <citation type="submission" date="2017-07" db="EMBL/GenBank/DDBJ databases">
        <title>Flavobacterium cyanobacteriorum sp. nov., isolated from cyanobacterial aggregates in a eutrophic lake.</title>
        <authorList>
            <person name="Cai H."/>
        </authorList>
    </citation>
    <scope>NUCLEOTIDE SEQUENCE [LARGE SCALE GENOMIC DNA]</scope>
    <source>
        <strain evidence="1 2">TH167</strain>
    </source>
</reference>
<dbReference type="Proteomes" id="UP000216035">
    <property type="component" value="Unassembled WGS sequence"/>
</dbReference>
<sequence length="110" mass="12576">MKVEAHGHTNILKDTQGDLTAFIMKVSHEHKSFSDKNLVVDLSAHQSLTKKHLIEFTPLCRMHSKGKKSFVIVCENVNFTEMPKELVVVPTRQEALDLIEMDEIERDLGF</sequence>
<dbReference type="EMBL" id="NOXX01000224">
    <property type="protein sequence ID" value="OYQ39599.1"/>
    <property type="molecule type" value="Genomic_DNA"/>
</dbReference>
<keyword evidence="2" id="KW-1185">Reference proteome</keyword>
<dbReference type="OrthoDB" id="1442602at2"/>
<accession>A0A255ZDR3</accession>